<feature type="transmembrane region" description="Helical" evidence="9">
    <location>
        <begin position="74"/>
        <end position="91"/>
    </location>
</feature>
<accession>A0A4Q7MA63</accession>
<keyword evidence="13" id="KW-1185">Reference proteome</keyword>
<dbReference type="InterPro" id="IPR050482">
    <property type="entry name" value="Sensor_HK_TwoCompSys"/>
</dbReference>
<evidence type="ECO:0000256" key="5">
    <source>
        <dbReference type="ARBA" id="ARBA00022741"/>
    </source>
</evidence>
<keyword evidence="7" id="KW-0067">ATP-binding</keyword>
<dbReference type="PANTHER" id="PTHR24421">
    <property type="entry name" value="NITRATE/NITRITE SENSOR PROTEIN NARX-RELATED"/>
    <property type="match status" value="1"/>
</dbReference>
<feature type="transmembrane region" description="Helical" evidence="9">
    <location>
        <begin position="43"/>
        <end position="62"/>
    </location>
</feature>
<dbReference type="GO" id="GO:0046983">
    <property type="term" value="F:protein dimerization activity"/>
    <property type="evidence" value="ECO:0007669"/>
    <property type="project" value="InterPro"/>
</dbReference>
<keyword evidence="6 12" id="KW-0418">Kinase</keyword>
<keyword evidence="9" id="KW-1133">Transmembrane helix</keyword>
<proteinExistence type="predicted"/>
<evidence type="ECO:0000256" key="9">
    <source>
        <dbReference type="SAM" id="Phobius"/>
    </source>
</evidence>
<keyword evidence="3" id="KW-0597">Phosphoprotein</keyword>
<feature type="domain" description="Signal transduction histidine kinase subgroup 3 dimerisation and phosphoacceptor" evidence="11">
    <location>
        <begin position="403"/>
        <end position="469"/>
    </location>
</feature>
<dbReference type="Pfam" id="PF02518">
    <property type="entry name" value="HATPase_c"/>
    <property type="match status" value="1"/>
</dbReference>
<keyword evidence="5" id="KW-0547">Nucleotide-binding</keyword>
<dbReference type="CDD" id="cd16917">
    <property type="entry name" value="HATPase_UhpB-NarQ-NarX-like"/>
    <property type="match status" value="1"/>
</dbReference>
<dbReference type="Pfam" id="PF07730">
    <property type="entry name" value="HisKA_3"/>
    <property type="match status" value="1"/>
</dbReference>
<feature type="domain" description="Histidine kinase/HSP90-like ATPase" evidence="10">
    <location>
        <begin position="508"/>
        <end position="591"/>
    </location>
</feature>
<comment type="caution">
    <text evidence="12">The sequence shown here is derived from an EMBL/GenBank/DDBJ whole genome shotgun (WGS) entry which is preliminary data.</text>
</comment>
<dbReference type="GO" id="GO:0000155">
    <property type="term" value="F:phosphorelay sensor kinase activity"/>
    <property type="evidence" value="ECO:0007669"/>
    <property type="project" value="InterPro"/>
</dbReference>
<keyword evidence="9" id="KW-0812">Transmembrane</keyword>
<keyword evidence="4" id="KW-0808">Transferase</keyword>
<dbReference type="InterPro" id="IPR003594">
    <property type="entry name" value="HATPase_dom"/>
</dbReference>
<sequence length="597" mass="64174">MAPGRKGRIARRTAVIVAVVALSLWMEIAGFQATPVEDRPEVSYTTLHAIVPLVFAACAGVAWRISPTRVPPRLMVAFVVLWIPQSIYYVIGGIDWLWPIVRGVDLWWAVIAGILVMVYPKGYLGDRFDRWIAGIALVASLVNLLGVVLLAGPQDVGCDCVSPNPYQVADAPALFSLIDNGYRVVGGALALVIAARLLVRWVRASVPARTVAFLMPLALFVWAVTLAAQVVTYATASTADTVLATVSLIAMASIPVSFDAGVAHARNMRARVADLMRITREGADRGLWAESLARTLRDASVRVYWWDEERGRYADAAGTPIEPADANPRGSHSILPVASPLGAPIALIRHDRVLTDNMRLLDGVSSALRLSVDNGRLRSEIERTLEQVRQSRQRIVEAGVEARRRIERDLHDGAQQHLVSLGMRLRLAANTARDTDEVQLATELEGTITMLNMALRELRELAHGIHPSLLSSGGLALAVPELAGRCPVPVEVDVQAEGRLPELIESTAYFVLAEALANVAKHSGASRAWVRAHVVDDELQLVVRDNGAGGASLEAGTGMLGIGDRVDAVGGTLELESPPGAGTTLTMRIPLGAPLEP</sequence>
<dbReference type="GO" id="GO:0005524">
    <property type="term" value="F:ATP binding"/>
    <property type="evidence" value="ECO:0007669"/>
    <property type="project" value="UniProtKB-KW"/>
</dbReference>
<feature type="transmembrane region" description="Helical" evidence="9">
    <location>
        <begin position="131"/>
        <end position="152"/>
    </location>
</feature>
<dbReference type="EMBL" id="SGWY01000003">
    <property type="protein sequence ID" value="RZS64167.1"/>
    <property type="molecule type" value="Genomic_DNA"/>
</dbReference>
<evidence type="ECO:0000313" key="12">
    <source>
        <dbReference type="EMBL" id="RZS64167.1"/>
    </source>
</evidence>
<comment type="catalytic activity">
    <reaction evidence="1">
        <text>ATP + protein L-histidine = ADP + protein N-phospho-L-histidine.</text>
        <dbReference type="EC" id="2.7.13.3"/>
    </reaction>
</comment>
<evidence type="ECO:0000256" key="3">
    <source>
        <dbReference type="ARBA" id="ARBA00022553"/>
    </source>
</evidence>
<feature type="transmembrane region" description="Helical" evidence="9">
    <location>
        <begin position="97"/>
        <end position="119"/>
    </location>
</feature>
<dbReference type="AlphaFoldDB" id="A0A4Q7MA63"/>
<dbReference type="EC" id="2.7.13.3" evidence="2"/>
<dbReference type="SUPFAM" id="SSF55874">
    <property type="entry name" value="ATPase domain of HSP90 chaperone/DNA topoisomerase II/histidine kinase"/>
    <property type="match status" value="1"/>
</dbReference>
<evidence type="ECO:0000256" key="2">
    <source>
        <dbReference type="ARBA" id="ARBA00012438"/>
    </source>
</evidence>
<protein>
    <recommendedName>
        <fullName evidence="2">histidine kinase</fullName>
        <ecNumber evidence="2">2.7.13.3</ecNumber>
    </recommendedName>
</protein>
<organism evidence="12 13">
    <name type="scientific">Agromyces ramosus</name>
    <dbReference type="NCBI Taxonomy" id="33879"/>
    <lineage>
        <taxon>Bacteria</taxon>
        <taxon>Bacillati</taxon>
        <taxon>Actinomycetota</taxon>
        <taxon>Actinomycetes</taxon>
        <taxon>Micrococcales</taxon>
        <taxon>Microbacteriaceae</taxon>
        <taxon>Agromyces</taxon>
    </lineage>
</organism>
<evidence type="ECO:0000259" key="10">
    <source>
        <dbReference type="Pfam" id="PF02518"/>
    </source>
</evidence>
<evidence type="ECO:0000256" key="8">
    <source>
        <dbReference type="ARBA" id="ARBA00023012"/>
    </source>
</evidence>
<gene>
    <name evidence="12" type="ORF">EV187_2547</name>
</gene>
<dbReference type="PANTHER" id="PTHR24421:SF10">
    <property type="entry name" value="NITRATE_NITRITE SENSOR PROTEIN NARQ"/>
    <property type="match status" value="1"/>
</dbReference>
<evidence type="ECO:0000256" key="6">
    <source>
        <dbReference type="ARBA" id="ARBA00022777"/>
    </source>
</evidence>
<dbReference type="Gene3D" id="1.20.5.1930">
    <property type="match status" value="1"/>
</dbReference>
<keyword evidence="8" id="KW-0902">Two-component regulatory system</keyword>
<evidence type="ECO:0000259" key="11">
    <source>
        <dbReference type="Pfam" id="PF07730"/>
    </source>
</evidence>
<evidence type="ECO:0000313" key="13">
    <source>
        <dbReference type="Proteomes" id="UP000293289"/>
    </source>
</evidence>
<dbReference type="InterPro" id="IPR036890">
    <property type="entry name" value="HATPase_C_sf"/>
</dbReference>
<keyword evidence="9" id="KW-0472">Membrane</keyword>
<feature type="transmembrane region" description="Helical" evidence="9">
    <location>
        <begin position="181"/>
        <end position="199"/>
    </location>
</feature>
<dbReference type="Gene3D" id="3.30.565.10">
    <property type="entry name" value="Histidine kinase-like ATPase, C-terminal domain"/>
    <property type="match status" value="1"/>
</dbReference>
<reference evidence="12 13" key="1">
    <citation type="submission" date="2019-02" db="EMBL/GenBank/DDBJ databases">
        <title>Genomic Encyclopedia of Type Strains, Phase IV (KMG-IV): sequencing the most valuable type-strain genomes for metagenomic binning, comparative biology and taxonomic classification.</title>
        <authorList>
            <person name="Goeker M."/>
        </authorList>
    </citation>
    <scope>NUCLEOTIDE SEQUENCE [LARGE SCALE GENOMIC DNA]</scope>
    <source>
        <strain evidence="12 13">DSM 43045</strain>
    </source>
</reference>
<dbReference type="GO" id="GO:0016020">
    <property type="term" value="C:membrane"/>
    <property type="evidence" value="ECO:0007669"/>
    <property type="project" value="InterPro"/>
</dbReference>
<dbReference type="InterPro" id="IPR011712">
    <property type="entry name" value="Sig_transdc_His_kin_sub3_dim/P"/>
</dbReference>
<dbReference type="OrthoDB" id="5242012at2"/>
<name>A0A4Q7MA63_9MICO</name>
<evidence type="ECO:0000256" key="7">
    <source>
        <dbReference type="ARBA" id="ARBA00022840"/>
    </source>
</evidence>
<dbReference type="Proteomes" id="UP000293289">
    <property type="component" value="Unassembled WGS sequence"/>
</dbReference>
<evidence type="ECO:0000256" key="1">
    <source>
        <dbReference type="ARBA" id="ARBA00000085"/>
    </source>
</evidence>
<evidence type="ECO:0000256" key="4">
    <source>
        <dbReference type="ARBA" id="ARBA00022679"/>
    </source>
</evidence>
<feature type="transmembrane region" description="Helical" evidence="9">
    <location>
        <begin position="242"/>
        <end position="262"/>
    </location>
</feature>
<dbReference type="RefSeq" id="WP_130353440.1">
    <property type="nucleotide sequence ID" value="NZ_SGWY01000003.1"/>
</dbReference>
<feature type="transmembrane region" description="Helical" evidence="9">
    <location>
        <begin position="211"/>
        <end position="236"/>
    </location>
</feature>